<gene>
    <name evidence="1" type="ORF">CFBP6411_02551</name>
</gene>
<accession>A0A2K4WDI4</accession>
<dbReference type="EMBL" id="LT963408">
    <property type="protein sequence ID" value="SOS33908.1"/>
    <property type="molecule type" value="Genomic_DNA"/>
</dbReference>
<organism evidence="1 2">
    <name type="scientific">Pseudomonas syringae group genomosp. 3</name>
    <dbReference type="NCBI Taxonomy" id="251701"/>
    <lineage>
        <taxon>Bacteria</taxon>
        <taxon>Pseudomonadati</taxon>
        <taxon>Pseudomonadota</taxon>
        <taxon>Gammaproteobacteria</taxon>
        <taxon>Pseudomonadales</taxon>
        <taxon>Pseudomonadaceae</taxon>
        <taxon>Pseudomonas</taxon>
    </lineage>
</organism>
<evidence type="ECO:0000313" key="2">
    <source>
        <dbReference type="Proteomes" id="UP000238093"/>
    </source>
</evidence>
<dbReference type="Proteomes" id="UP000238093">
    <property type="component" value="Chromosome I"/>
</dbReference>
<dbReference type="AlphaFoldDB" id="A0A2K4WDI4"/>
<reference evidence="2" key="1">
    <citation type="submission" date="2017-11" db="EMBL/GenBank/DDBJ databases">
        <authorList>
            <person name="Blom J."/>
        </authorList>
    </citation>
    <scope>NUCLEOTIDE SEQUENCE [LARGE SCALE GENOMIC DNA]</scope>
</reference>
<protein>
    <submittedName>
        <fullName evidence="1">Uncharacterized protein</fullName>
    </submittedName>
</protein>
<proteinExistence type="predicted"/>
<sequence>MINGAGTGEMSTIPGAIQTTVATSIISLKERLDRLTQYRRGYGHA</sequence>
<evidence type="ECO:0000313" key="1">
    <source>
        <dbReference type="EMBL" id="SOS33908.1"/>
    </source>
</evidence>
<name>A0A2K4WDI4_9PSED</name>